<gene>
    <name evidence="3" type="ordered locus">HCW_07000</name>
</gene>
<name>I0ENY9_HELC0</name>
<keyword evidence="1" id="KW-0175">Coiled coil</keyword>
<sequence length="1028" mass="120194">MDINLRKKLFAYYRFYLGVDFVLNLKYSKEDEETFLALPILDALEKEKQKYCQEICNSSSKKESIETKWTTPNDIEKIICQYQSQEKNISLKPFVSLDNLDNFLPFKKIMLDIEQKMQIKKWDLNSKEDELGSFKPYFRYAIAFNLISSIPCKKKDFIPTFVVVFEGSCIKEIFDCIENVINNKNPIKQGVILCNPKILETYTFKSCMLDEVDEIAKHLLEFDFNTLKEKLEILLRTNIKDVSHYLLDNEFQAYLIAIPPLYTSGLMKIYDRHLLEEEHNHNELLSSFFSLEQILPTKKMTTKVILESYQSHLGSFSKHFSLKKSQRNALSAYLKGNNIVSVNGAPGTGKSALLQTIFADYVVHESLQTYEKYQKENSVVFAPPIVCASTNNQALKNISESMLKVFSENGENNSLLYRRFLGQKIAIRDKIDFSKNIFIPSIKSQNNYDNEKYSIFNLSKQEINGIHRNIIEQGLAYYLECMRLLIKEPSMQEALTNNDFFYDENKDELELLKESAKLFYGLIKDNQKKIESSFELGDLLERLHFLEEKIINKAQERQSLGEIKQALKILTSKKDRENICEIIKTNQKISKDIQEIKKLEKFFDIKISGEEIQKVIIQASFFEKIIYKIFKRGAIALRIKNIQQEKIEQYNLKVSKLQGTIDIKKEKCKQLEANFKNYSKLKILEDILGKEEWFNFIEISNEVFNQSLDFFEERNKNLDIKERNDNFYYALHLLEALFLIYHLDTSIMPLCPKCQVQLKLSDNQKALECPQCHGCCVIETQCKNFNKFHNFHLKENEYKGFILSCLKNPDYIVSENVQNDKRYFNVNVSKKQNIDFRQIIAIFPMVCCTNASFYNAVYPFEEDKFKLLLIDEAGTIDASKMAILQSAKKAVLFGDSLQLKPVLLYREKSEDALVNSIVGDSRIIEHFSCANDRAFNNATAIANRCSKHIFPYEHHEMQGDIWLKEHFRCNKWIMDVANELVYHNEMINCKQESISNVCPLEFIEHNHQKDSHNVNEGEIEEMINFYRK</sequence>
<dbReference type="PANTHER" id="PTHR43788:SF8">
    <property type="entry name" value="DNA-BINDING PROTEIN SMUBP-2"/>
    <property type="match status" value="1"/>
</dbReference>
<dbReference type="PATRIC" id="fig|182217.3.peg.1480"/>
<dbReference type="HOGENOM" id="CLU_294703_0_0_7"/>
<dbReference type="GO" id="GO:0043139">
    <property type="term" value="F:5'-3' DNA helicase activity"/>
    <property type="evidence" value="ECO:0007669"/>
    <property type="project" value="TreeGrafter"/>
</dbReference>
<dbReference type="EMBL" id="CP003479">
    <property type="protein sequence ID" value="AFI04658.1"/>
    <property type="molecule type" value="Genomic_DNA"/>
</dbReference>
<dbReference type="SUPFAM" id="SSF52540">
    <property type="entry name" value="P-loop containing nucleoside triphosphate hydrolases"/>
    <property type="match status" value="1"/>
</dbReference>
<evidence type="ECO:0000313" key="4">
    <source>
        <dbReference type="Proteomes" id="UP000005010"/>
    </source>
</evidence>
<evidence type="ECO:0000259" key="2">
    <source>
        <dbReference type="Pfam" id="PF13086"/>
    </source>
</evidence>
<dbReference type="InterPro" id="IPR041677">
    <property type="entry name" value="DNA2/NAM7_AAA_11"/>
</dbReference>
<dbReference type="eggNOG" id="COG0507">
    <property type="taxonomic scope" value="Bacteria"/>
</dbReference>
<dbReference type="AlphaFoldDB" id="I0ENY9"/>
<dbReference type="InterPro" id="IPR027417">
    <property type="entry name" value="P-loop_NTPase"/>
</dbReference>
<accession>I0ENY9</accession>
<keyword evidence="4" id="KW-1185">Reference proteome</keyword>
<dbReference type="RefSeq" id="WP_014661525.1">
    <property type="nucleotide sequence ID" value="NC_017737.1"/>
</dbReference>
<dbReference type="Pfam" id="PF13086">
    <property type="entry name" value="AAA_11"/>
    <property type="match status" value="1"/>
</dbReference>
<organism evidence="3 4">
    <name type="scientific">Helicobacter cetorum (strain ATCC BAA-429 / MIT 00-7128)</name>
    <dbReference type="NCBI Taxonomy" id="182217"/>
    <lineage>
        <taxon>Bacteria</taxon>
        <taxon>Pseudomonadati</taxon>
        <taxon>Campylobacterota</taxon>
        <taxon>Epsilonproteobacteria</taxon>
        <taxon>Campylobacterales</taxon>
        <taxon>Helicobacteraceae</taxon>
        <taxon>Helicobacter</taxon>
    </lineage>
</organism>
<evidence type="ECO:0000256" key="1">
    <source>
        <dbReference type="SAM" id="Coils"/>
    </source>
</evidence>
<feature type="coiled-coil region" evidence="1">
    <location>
        <begin position="647"/>
        <end position="681"/>
    </location>
</feature>
<dbReference type="STRING" id="182217.HCW_07000"/>
<dbReference type="Gene3D" id="3.40.50.300">
    <property type="entry name" value="P-loop containing nucleotide triphosphate hydrolases"/>
    <property type="match status" value="2"/>
</dbReference>
<dbReference type="Proteomes" id="UP000005010">
    <property type="component" value="Chromosome"/>
</dbReference>
<feature type="domain" description="DNA2/NAM7 helicase helicase" evidence="2">
    <location>
        <begin position="816"/>
        <end position="904"/>
    </location>
</feature>
<reference evidence="4" key="1">
    <citation type="submission" date="2012-04" db="EMBL/GenBank/DDBJ databases">
        <title>Complete genome sequence of Helicobacter cetorum strain MIT 00-7128.</title>
        <authorList>
            <person name="Kersulyte D."/>
            <person name="Berg D.E."/>
        </authorList>
    </citation>
    <scope>NUCLEOTIDE SEQUENCE [LARGE SCALE GENOMIC DNA]</scope>
    <source>
        <strain evidence="4">MIT 00-7128</strain>
    </source>
</reference>
<proteinExistence type="predicted"/>
<dbReference type="eggNOG" id="COG1112">
    <property type="taxonomic scope" value="Bacteria"/>
</dbReference>
<dbReference type="PANTHER" id="PTHR43788">
    <property type="entry name" value="DNA2/NAM7 HELICASE FAMILY MEMBER"/>
    <property type="match status" value="1"/>
</dbReference>
<dbReference type="KEGG" id="hce:HCW_07000"/>
<protein>
    <recommendedName>
        <fullName evidence="2">DNA2/NAM7 helicase helicase domain-containing protein</fullName>
    </recommendedName>
</protein>
<evidence type="ECO:0000313" key="3">
    <source>
        <dbReference type="EMBL" id="AFI04658.1"/>
    </source>
</evidence>
<dbReference type="InterPro" id="IPR050534">
    <property type="entry name" value="Coronavir_polyprotein_1ab"/>
</dbReference>